<dbReference type="Pfam" id="PF03583">
    <property type="entry name" value="LIP"/>
    <property type="match status" value="1"/>
</dbReference>
<dbReference type="Proteomes" id="UP000829925">
    <property type="component" value="Chromosome"/>
</dbReference>
<feature type="chain" id="PRO_5035884643" evidence="1">
    <location>
        <begin position="27"/>
        <end position="404"/>
    </location>
</feature>
<reference evidence="2 3" key="1">
    <citation type="submission" date="2022-04" db="EMBL/GenBank/DDBJ databases">
        <title>Hymenobacter sp. isolated from the air.</title>
        <authorList>
            <person name="Won M."/>
            <person name="Lee C.-M."/>
            <person name="Woen H.-Y."/>
            <person name="Kwon S.-W."/>
        </authorList>
    </citation>
    <scope>NUCLEOTIDE SEQUENCE [LARGE SCALE GENOMIC DNA]</scope>
    <source>
        <strain evidence="3">5413 J-13</strain>
    </source>
</reference>
<dbReference type="AlphaFoldDB" id="A0A8T9SY91"/>
<dbReference type="Gene3D" id="3.40.50.1820">
    <property type="entry name" value="alpha/beta hydrolase"/>
    <property type="match status" value="1"/>
</dbReference>
<dbReference type="EMBL" id="CP095053">
    <property type="protein sequence ID" value="UOR05160.1"/>
    <property type="molecule type" value="Genomic_DNA"/>
</dbReference>
<evidence type="ECO:0000256" key="1">
    <source>
        <dbReference type="SAM" id="SignalP"/>
    </source>
</evidence>
<proteinExistence type="predicted"/>
<feature type="signal peptide" evidence="1">
    <location>
        <begin position="1"/>
        <end position="26"/>
    </location>
</feature>
<dbReference type="InterPro" id="IPR029058">
    <property type="entry name" value="AB_hydrolase_fold"/>
</dbReference>
<dbReference type="PANTHER" id="PTHR34853:SF1">
    <property type="entry name" value="LIPASE 5"/>
    <property type="match status" value="1"/>
</dbReference>
<dbReference type="Gene3D" id="1.10.260.160">
    <property type="match status" value="1"/>
</dbReference>
<accession>A0A8T9SY91</accession>
<evidence type="ECO:0000313" key="3">
    <source>
        <dbReference type="Proteomes" id="UP000829925"/>
    </source>
</evidence>
<evidence type="ECO:0000313" key="2">
    <source>
        <dbReference type="EMBL" id="UOR05160.1"/>
    </source>
</evidence>
<keyword evidence="3" id="KW-1185">Reference proteome</keyword>
<dbReference type="SUPFAM" id="SSF53474">
    <property type="entry name" value="alpha/beta-Hydrolases"/>
    <property type="match status" value="1"/>
</dbReference>
<organism evidence="2 3">
    <name type="scientific">Hymenobacter aerilatus</name>
    <dbReference type="NCBI Taxonomy" id="2932251"/>
    <lineage>
        <taxon>Bacteria</taxon>
        <taxon>Pseudomonadati</taxon>
        <taxon>Bacteroidota</taxon>
        <taxon>Cytophagia</taxon>
        <taxon>Cytophagales</taxon>
        <taxon>Hymenobacteraceae</taxon>
        <taxon>Hymenobacter</taxon>
    </lineage>
</organism>
<dbReference type="PIRSF" id="PIRSF029171">
    <property type="entry name" value="Esterase_LipA"/>
    <property type="match status" value="1"/>
</dbReference>
<dbReference type="InterPro" id="IPR005152">
    <property type="entry name" value="Lipase_secreted"/>
</dbReference>
<gene>
    <name evidence="2" type="ORF">MUN82_19760</name>
</gene>
<dbReference type="GO" id="GO:0004806">
    <property type="term" value="F:triacylglycerol lipase activity"/>
    <property type="evidence" value="ECO:0007669"/>
    <property type="project" value="InterPro"/>
</dbReference>
<dbReference type="PANTHER" id="PTHR34853">
    <property type="match status" value="1"/>
</dbReference>
<sequence length="404" mass="44451">MKTTTTHRGVLLLLWLLLFLAGCQQSNDDPQPAPPTGQERFVSATQVATTPKATLQLLATLGGFGNYASYVQYDVAFYRFIYKTTFQGKEIQASGLLGIPQNTTTPPALLSAQHGTMFRQADAPSNYPNTFSGFELFAGAGFVTVIPDFIGYGESKNIFHPYYDQPASAAAVVDMLKAAQYYLQTQQVTLNNRLFLVGYSEGGYVTMAAQKEIETNADHNLTLTAVAAGAGGYDLTGMLTQIATVPSYATPAFLPFIIQAYNTTYGWNRPLTDFFQAPYAARIPSLLDGSKTLDEINAQLTTEPAMLFTPTFYANLKNSTGETMLKQKLQENSFLTWVPKSPTRLFHGTADESVFYQTSESTYKRFQAAGATNVEFFPIPNGMHRTSIAPMMVNVLPWFQSLNK</sequence>
<dbReference type="KEGG" id="haei:MUN82_19760"/>
<dbReference type="PROSITE" id="PS51257">
    <property type="entry name" value="PROKAR_LIPOPROTEIN"/>
    <property type="match status" value="1"/>
</dbReference>
<name>A0A8T9SY91_9BACT</name>
<dbReference type="RefSeq" id="WP_245093182.1">
    <property type="nucleotide sequence ID" value="NZ_CP095053.1"/>
</dbReference>
<keyword evidence="1" id="KW-0732">Signal</keyword>
<protein>
    <submittedName>
        <fullName evidence="2">Prolyl oligopeptidase family serine peptidase</fullName>
    </submittedName>
</protein>
<dbReference type="GO" id="GO:0016042">
    <property type="term" value="P:lipid catabolic process"/>
    <property type="evidence" value="ECO:0007669"/>
    <property type="project" value="InterPro"/>
</dbReference>